<sequence>MINIPNIDHLPDYFYFFKQRPNYTSRLGLSPILKCTSAIRQLAYGTSPDAFDEYLQVAERCSRECLWNFTKCIYILYVEEFLRKPNLEDVQHVYELHERKHGLPGMLGALILCIGNGQSVLRPYMVNSKDVIKRYLTIMLEAAGNQQLWFWHAYFGVPGANNDLNVLYGSPLFDDLLTDKAPEAPFVVNEKAYGKGILDEKSPEAHRIFIGLVALILVLVLPLVSYSRSVLISVGPCLFRSLEVLLKVKVYKRVKFEQATRWIEKDNKRWRN</sequence>
<dbReference type="PANTHER" id="PTHR47150:SF5">
    <property type="entry name" value="OS07G0546750 PROTEIN"/>
    <property type="match status" value="1"/>
</dbReference>
<reference evidence="2" key="1">
    <citation type="journal article" date="2019" name="Sci. Rep.">
        <title>Draft genome of Tanacetum cinerariifolium, the natural source of mosquito coil.</title>
        <authorList>
            <person name="Yamashiro T."/>
            <person name="Shiraishi A."/>
            <person name="Satake H."/>
            <person name="Nakayama K."/>
        </authorList>
    </citation>
    <scope>NUCLEOTIDE SEQUENCE</scope>
</reference>
<dbReference type="InterPro" id="IPR006912">
    <property type="entry name" value="Harbinger_derived_prot"/>
</dbReference>
<accession>A0A6L2MES5</accession>
<keyword evidence="1" id="KW-0472">Membrane</keyword>
<evidence type="ECO:0000256" key="1">
    <source>
        <dbReference type="SAM" id="Phobius"/>
    </source>
</evidence>
<dbReference type="Pfam" id="PF04827">
    <property type="entry name" value="Plant_tran"/>
    <property type="match status" value="1"/>
</dbReference>
<dbReference type="AlphaFoldDB" id="A0A6L2MES5"/>
<dbReference type="PANTHER" id="PTHR47150">
    <property type="entry name" value="OS12G0169200 PROTEIN"/>
    <property type="match status" value="1"/>
</dbReference>
<keyword evidence="1" id="KW-0812">Transmembrane</keyword>
<evidence type="ECO:0000313" key="2">
    <source>
        <dbReference type="EMBL" id="GEU72009.1"/>
    </source>
</evidence>
<dbReference type="EMBL" id="BKCJ010006411">
    <property type="protein sequence ID" value="GEU72009.1"/>
    <property type="molecule type" value="Genomic_DNA"/>
</dbReference>
<keyword evidence="1" id="KW-1133">Transmembrane helix</keyword>
<organism evidence="2">
    <name type="scientific">Tanacetum cinerariifolium</name>
    <name type="common">Dalmatian daisy</name>
    <name type="synonym">Chrysanthemum cinerariifolium</name>
    <dbReference type="NCBI Taxonomy" id="118510"/>
    <lineage>
        <taxon>Eukaryota</taxon>
        <taxon>Viridiplantae</taxon>
        <taxon>Streptophyta</taxon>
        <taxon>Embryophyta</taxon>
        <taxon>Tracheophyta</taxon>
        <taxon>Spermatophyta</taxon>
        <taxon>Magnoliopsida</taxon>
        <taxon>eudicotyledons</taxon>
        <taxon>Gunneridae</taxon>
        <taxon>Pentapetalae</taxon>
        <taxon>asterids</taxon>
        <taxon>campanulids</taxon>
        <taxon>Asterales</taxon>
        <taxon>Asteraceae</taxon>
        <taxon>Asteroideae</taxon>
        <taxon>Anthemideae</taxon>
        <taxon>Anthemidinae</taxon>
        <taxon>Tanacetum</taxon>
    </lineage>
</organism>
<proteinExistence type="predicted"/>
<feature type="transmembrane region" description="Helical" evidence="1">
    <location>
        <begin position="205"/>
        <end position="224"/>
    </location>
</feature>
<name>A0A6L2MES5_TANCI</name>
<gene>
    <name evidence="2" type="ORF">Tci_043987</name>
</gene>
<comment type="caution">
    <text evidence="2">The sequence shown here is derived from an EMBL/GenBank/DDBJ whole genome shotgun (WGS) entry which is preliminary data.</text>
</comment>
<protein>
    <submittedName>
        <fullName evidence="2">Uncharacterized protein</fullName>
    </submittedName>
</protein>